<organism evidence="1 2">
    <name type="scientific">Rossellomorea vietnamensis</name>
    <dbReference type="NCBI Taxonomy" id="218284"/>
    <lineage>
        <taxon>Bacteria</taxon>
        <taxon>Bacillati</taxon>
        <taxon>Bacillota</taxon>
        <taxon>Bacilli</taxon>
        <taxon>Bacillales</taxon>
        <taxon>Bacillaceae</taxon>
        <taxon>Rossellomorea</taxon>
    </lineage>
</organism>
<comment type="caution">
    <text evidence="1">The sequence shown here is derived from an EMBL/GenBank/DDBJ whole genome shotgun (WGS) entry which is preliminary data.</text>
</comment>
<reference evidence="1 2" key="1">
    <citation type="submission" date="2019-08" db="EMBL/GenBank/DDBJ databases">
        <title>Bacillus genomes from the desert of Cuatro Cienegas, Coahuila.</title>
        <authorList>
            <person name="Olmedo-Alvarez G."/>
        </authorList>
    </citation>
    <scope>NUCLEOTIDE SEQUENCE [LARGE SCALE GENOMIC DNA]</scope>
    <source>
        <strain evidence="1 2">CH40_1T</strain>
    </source>
</reference>
<dbReference type="Proteomes" id="UP000323317">
    <property type="component" value="Unassembled WGS sequence"/>
</dbReference>
<name>A0A5D4KKE6_9BACI</name>
<dbReference type="AlphaFoldDB" id="A0A5D4KKE6"/>
<evidence type="ECO:0008006" key="3">
    <source>
        <dbReference type="Google" id="ProtNLM"/>
    </source>
</evidence>
<dbReference type="EMBL" id="VTEH01000001">
    <property type="protein sequence ID" value="TYR77777.1"/>
    <property type="molecule type" value="Genomic_DNA"/>
</dbReference>
<evidence type="ECO:0000313" key="2">
    <source>
        <dbReference type="Proteomes" id="UP000323317"/>
    </source>
</evidence>
<gene>
    <name evidence="1" type="ORF">FZC79_02890</name>
</gene>
<dbReference type="Pfam" id="PF14153">
    <property type="entry name" value="Spore_coat_CotO"/>
    <property type="match status" value="1"/>
</dbReference>
<proteinExistence type="predicted"/>
<protein>
    <recommendedName>
        <fullName evidence="3">Spore coat protein CotO</fullName>
    </recommendedName>
</protein>
<evidence type="ECO:0000313" key="1">
    <source>
        <dbReference type="EMBL" id="TYR77777.1"/>
    </source>
</evidence>
<sequence length="214" mass="24603">MKAQQNNSETFMKPIGICCIHCKRNEPLEVQLMKKNSKEPKKTPLLYIQQPAFKESRANMQQSYSSRDVKTTPVEKPFAEAGVKKPRRKKRSYFEDELGTLYGEDGAQENHDAIEGTKAETTETVDSIQEHKEKTYSFKPLKPFRDMELDEKITYLSRYINGKAPFPCEFITAEERYKGILLSSEGDLLVLKTFQGDEIEINRNSLRGIKIIGL</sequence>
<accession>A0A5D4KKE6</accession>
<dbReference type="InterPro" id="IPR025439">
    <property type="entry name" value="Spore_coat_CotO"/>
</dbReference>